<feature type="region of interest" description="Disordered" evidence="5">
    <location>
        <begin position="250"/>
        <end position="307"/>
    </location>
</feature>
<dbReference type="AlphaFoldDB" id="E9EET0"/>
<proteinExistence type="predicted"/>
<dbReference type="InParanoid" id="E9EET0"/>
<protein>
    <submittedName>
        <fullName evidence="7">Uncharacterized protein</fullName>
    </submittedName>
</protein>
<dbReference type="Pfam" id="PF01375">
    <property type="entry name" value="Enterotoxin_a"/>
    <property type="match status" value="1"/>
</dbReference>
<feature type="compositionally biased region" description="Basic and acidic residues" evidence="5">
    <location>
        <begin position="172"/>
        <end position="187"/>
    </location>
</feature>
<evidence type="ECO:0000313" key="7">
    <source>
        <dbReference type="EMBL" id="EFY85598.1"/>
    </source>
</evidence>
<accession>E9EET0</accession>
<dbReference type="InterPro" id="IPR001144">
    <property type="entry name" value="Enterotoxin_A"/>
</dbReference>
<feature type="compositionally biased region" description="Basic residues" evidence="5">
    <location>
        <begin position="277"/>
        <end position="288"/>
    </location>
</feature>
<keyword evidence="4" id="KW-1015">Disulfide bond</keyword>
<organism evidence="8">
    <name type="scientific">Metarhizium acridum (strain CQMa 102)</name>
    <dbReference type="NCBI Taxonomy" id="655827"/>
    <lineage>
        <taxon>Eukaryota</taxon>
        <taxon>Fungi</taxon>
        <taxon>Dikarya</taxon>
        <taxon>Ascomycota</taxon>
        <taxon>Pezizomycotina</taxon>
        <taxon>Sordariomycetes</taxon>
        <taxon>Hypocreomycetidae</taxon>
        <taxon>Hypocreales</taxon>
        <taxon>Clavicipitaceae</taxon>
        <taxon>Metarhizium</taxon>
    </lineage>
</organism>
<feature type="region of interest" description="Disordered" evidence="5">
    <location>
        <begin position="153"/>
        <end position="196"/>
    </location>
</feature>
<feature type="chain" id="PRO_5003238448" evidence="6">
    <location>
        <begin position="22"/>
        <end position="307"/>
    </location>
</feature>
<sequence length="307" mass="33683">MKTSLWVLTTTLLLLLGLFQSHPPEPGRSIETTLDRRQMGDFDTESPTHVYRGEIGRTPEDVEKDGGFYSRGLQKSHNHMEAAFQKNVKFNKNTFQNQRGAGVAPQPAGFPRLSTAWQEDPWRHFKAQDVQKNLDDLIASVCAGKHSCMTQLGHSSKQKSAKTPWTSNGADRPTRWEAGEAKAKSSQERLPGVRKSGDAGGLLAPYLQDVLRRLRSWDHPTGQTVKLFDDGINGAHQLLQARLLGAAERDAGAGAARGPGAPVVRGEEQEAAGQCQRRPRHLRARRAAAGRQGEAYLCPPPQEGNGD</sequence>
<dbReference type="Gene3D" id="3.90.210.10">
    <property type="entry name" value="Heat-Labile Enterotoxin, subunit A"/>
    <property type="match status" value="2"/>
</dbReference>
<dbReference type="GO" id="GO:0090729">
    <property type="term" value="F:toxin activity"/>
    <property type="evidence" value="ECO:0007669"/>
    <property type="project" value="UniProtKB-KW"/>
</dbReference>
<reference evidence="7 8" key="1">
    <citation type="journal article" date="2011" name="PLoS Genet.">
        <title>Genome sequencing and comparative transcriptomics of the model entomopathogenic fungi Metarhizium anisopliae and M. acridum.</title>
        <authorList>
            <person name="Gao Q."/>
            <person name="Jin K."/>
            <person name="Ying S.H."/>
            <person name="Zhang Y."/>
            <person name="Xiao G."/>
            <person name="Shang Y."/>
            <person name="Duan Z."/>
            <person name="Hu X."/>
            <person name="Xie X.Q."/>
            <person name="Zhou G."/>
            <person name="Peng G."/>
            <person name="Luo Z."/>
            <person name="Huang W."/>
            <person name="Wang B."/>
            <person name="Fang W."/>
            <person name="Wang S."/>
            <person name="Zhong Y."/>
            <person name="Ma L.J."/>
            <person name="St Leger R.J."/>
            <person name="Zhao G.P."/>
            <person name="Pei Y."/>
            <person name="Feng M.G."/>
            <person name="Xia Y."/>
            <person name="Wang C."/>
        </authorList>
    </citation>
    <scope>NUCLEOTIDE SEQUENCE [LARGE SCALE GENOMIC DNA]</scope>
    <source>
        <strain evidence="7 8">CQMa 102</strain>
    </source>
</reference>
<keyword evidence="2 6" id="KW-0732">Signal</keyword>
<evidence type="ECO:0000256" key="6">
    <source>
        <dbReference type="SAM" id="SignalP"/>
    </source>
</evidence>
<feature type="signal peptide" evidence="6">
    <location>
        <begin position="1"/>
        <end position="21"/>
    </location>
</feature>
<evidence type="ECO:0000256" key="2">
    <source>
        <dbReference type="ARBA" id="ARBA00022729"/>
    </source>
</evidence>
<dbReference type="HOGENOM" id="CLU_906379_0_0_1"/>
<keyword evidence="1" id="KW-0800">Toxin</keyword>
<gene>
    <name evidence="7" type="ORF">MAC_08378</name>
</gene>
<keyword evidence="3" id="KW-0843">Virulence</keyword>
<dbReference type="EMBL" id="GL698572">
    <property type="protein sequence ID" value="EFY85598.1"/>
    <property type="molecule type" value="Genomic_DNA"/>
</dbReference>
<evidence type="ECO:0000256" key="4">
    <source>
        <dbReference type="ARBA" id="ARBA00023157"/>
    </source>
</evidence>
<name>E9EET0_METAQ</name>
<evidence type="ECO:0000256" key="1">
    <source>
        <dbReference type="ARBA" id="ARBA00022656"/>
    </source>
</evidence>
<feature type="compositionally biased region" description="Pro residues" evidence="5">
    <location>
        <begin position="298"/>
        <end position="307"/>
    </location>
</feature>
<keyword evidence="8" id="KW-1185">Reference proteome</keyword>
<evidence type="ECO:0000256" key="3">
    <source>
        <dbReference type="ARBA" id="ARBA00023026"/>
    </source>
</evidence>
<evidence type="ECO:0000313" key="8">
    <source>
        <dbReference type="Proteomes" id="UP000002499"/>
    </source>
</evidence>
<feature type="compositionally biased region" description="Low complexity" evidence="5">
    <location>
        <begin position="250"/>
        <end position="264"/>
    </location>
</feature>
<evidence type="ECO:0000256" key="5">
    <source>
        <dbReference type="SAM" id="MobiDB-lite"/>
    </source>
</evidence>
<dbReference type="Proteomes" id="UP000002499">
    <property type="component" value="Unassembled WGS sequence"/>
</dbReference>